<evidence type="ECO:0000313" key="1">
    <source>
        <dbReference type="EMBL" id="EKE45431.1"/>
    </source>
</evidence>
<evidence type="ECO:0000313" key="2">
    <source>
        <dbReference type="Proteomes" id="UP000006765"/>
    </source>
</evidence>
<dbReference type="RefSeq" id="WP_007425674.1">
    <property type="nucleotide sequence ID" value="NZ_AMGO01000007.1"/>
</dbReference>
<dbReference type="STRING" id="1231392.OCGS_0521"/>
<gene>
    <name evidence="1" type="ORF">OCGS_0521</name>
</gene>
<name>K2GS19_9RHOB</name>
<dbReference type="AlphaFoldDB" id="K2GS19"/>
<proteinExistence type="predicted"/>
<organism evidence="1 2">
    <name type="scientific">Oceaniovalibus guishaninsula JLT2003</name>
    <dbReference type="NCBI Taxonomy" id="1231392"/>
    <lineage>
        <taxon>Bacteria</taxon>
        <taxon>Pseudomonadati</taxon>
        <taxon>Pseudomonadota</taxon>
        <taxon>Alphaproteobacteria</taxon>
        <taxon>Rhodobacterales</taxon>
        <taxon>Roseobacteraceae</taxon>
        <taxon>Oceaniovalibus</taxon>
    </lineage>
</organism>
<accession>K2GS19</accession>
<sequence length="60" mass="5618">MSMKLFLIGALSAVTLTACGNTPLERGATGAVAGGVVGEAVFDEPLAGAAVGGAAGALTN</sequence>
<dbReference type="PROSITE" id="PS51257">
    <property type="entry name" value="PROKAR_LIPOPROTEIN"/>
    <property type="match status" value="1"/>
</dbReference>
<protein>
    <recommendedName>
        <fullName evidence="3">YMGG-like Gly-zipper domain-containing protein</fullName>
    </recommendedName>
</protein>
<evidence type="ECO:0008006" key="3">
    <source>
        <dbReference type="Google" id="ProtNLM"/>
    </source>
</evidence>
<dbReference type="Proteomes" id="UP000006765">
    <property type="component" value="Unassembled WGS sequence"/>
</dbReference>
<keyword evidence="2" id="KW-1185">Reference proteome</keyword>
<reference evidence="1 2" key="1">
    <citation type="journal article" date="2012" name="J. Bacteriol.">
        <title>Draft Genome Sequence of Oceaniovalibus guishaninsula JLT2003T.</title>
        <authorList>
            <person name="Tang K."/>
            <person name="Liu K."/>
            <person name="Jiao N."/>
        </authorList>
    </citation>
    <scope>NUCLEOTIDE SEQUENCE [LARGE SCALE GENOMIC DNA]</scope>
    <source>
        <strain evidence="1 2">JLT2003</strain>
    </source>
</reference>
<dbReference type="EMBL" id="AMGO01000007">
    <property type="protein sequence ID" value="EKE45431.1"/>
    <property type="molecule type" value="Genomic_DNA"/>
</dbReference>
<comment type="caution">
    <text evidence="1">The sequence shown here is derived from an EMBL/GenBank/DDBJ whole genome shotgun (WGS) entry which is preliminary data.</text>
</comment>